<dbReference type="GeneID" id="68100700"/>
<dbReference type="EMBL" id="PYSW02000032">
    <property type="protein sequence ID" value="KAG2378607.1"/>
    <property type="molecule type" value="Genomic_DNA"/>
</dbReference>
<feature type="transmembrane region" description="Helical" evidence="2">
    <location>
        <begin position="479"/>
        <end position="505"/>
    </location>
</feature>
<evidence type="ECO:0000256" key="1">
    <source>
        <dbReference type="SAM" id="MobiDB-lite"/>
    </source>
</evidence>
<feature type="signal peptide" evidence="3">
    <location>
        <begin position="1"/>
        <end position="27"/>
    </location>
</feature>
<proteinExistence type="predicted"/>
<dbReference type="Proteomes" id="UP000816034">
    <property type="component" value="Unassembled WGS sequence"/>
</dbReference>
<dbReference type="RefSeq" id="XP_044545869.1">
    <property type="nucleotide sequence ID" value="XM_044698301.1"/>
</dbReference>
<feature type="transmembrane region" description="Helical" evidence="2">
    <location>
        <begin position="511"/>
        <end position="533"/>
    </location>
</feature>
<evidence type="ECO:0000256" key="3">
    <source>
        <dbReference type="SAM" id="SignalP"/>
    </source>
</evidence>
<protein>
    <submittedName>
        <fullName evidence="4">Uncharacterized protein</fullName>
    </submittedName>
</protein>
<feature type="compositionally biased region" description="Basic and acidic residues" evidence="1">
    <location>
        <begin position="566"/>
        <end position="585"/>
    </location>
</feature>
<keyword evidence="3" id="KW-0732">Signal</keyword>
<feature type="chain" id="PRO_5041680712" evidence="3">
    <location>
        <begin position="28"/>
        <end position="617"/>
    </location>
</feature>
<reference evidence="4 5" key="1">
    <citation type="journal article" date="2018" name="BMC Genomics">
        <title>The genome of Naegleria lovaniensis, the basis for a comparative approach to unravel pathogenicity factors of the human pathogenic amoeba N. fowleri.</title>
        <authorList>
            <person name="Liechti N."/>
            <person name="Schurch N."/>
            <person name="Bruggmann R."/>
            <person name="Wittwer M."/>
        </authorList>
    </citation>
    <scope>NUCLEOTIDE SEQUENCE [LARGE SCALE GENOMIC DNA]</scope>
    <source>
        <strain evidence="4 5">ATCC 30569</strain>
    </source>
</reference>
<keyword evidence="2" id="KW-0472">Membrane</keyword>
<keyword evidence="2" id="KW-1133">Transmembrane helix</keyword>
<sequence>MSECWRTPITLFFMLMITLIFSSLSTAKVIKMESSNIPNHTTTVLSIDSASAPRTVMSFFSNDLDVSISGVRASALPVTTSLRFSNCNHTLSIMFGLVPLNETNTILKFTNPQFPSNFACSDVVLAQFYEIPVRYQQTFFAQQNEVNLSPKGNQYNLCETIGSYEKQLQKERGIMNCSQLLCDSKINNVEDIVNSLTDGKSTLADWINYCRYCESEGIPDLCLKSPNSGDDQARAMLTAFPTSTQYCGMDIFGVPFLVDTVRIIPQTPFLTNFSSFSFICYCPSINTFAFSCSTSLLKDDIIQQYFLIALFPLTFVALLFGFFIPKIWKIMKTRSGSLITSSCIMLSSTLSIISSLIVVVVPPPLSILISKHVQYFALVTILYSVCSWLLDLYRLISLAKNRQSPKSFYVVHAFLMALFLAVGVVSSVVIATQNEESQPYLLIAEVCLGFIVALFFVIGAMWAYIVMKKISDVNLMRTGFVRFVFYATFVLMIFSISYLLAIIYMRTNTGFALICDSIGKIAIFALFMGVVYADFDRYELREFYGVCLKVIYKCLKKHIKTLKERREGGDSHTESDSSKLLKTEGDSAYQEDSSTSWVTMNSSSVNTEVTTSHIASK</sequence>
<evidence type="ECO:0000256" key="2">
    <source>
        <dbReference type="SAM" id="Phobius"/>
    </source>
</evidence>
<feature type="transmembrane region" description="Helical" evidence="2">
    <location>
        <begin position="442"/>
        <end position="467"/>
    </location>
</feature>
<name>A0AA88GFQ1_NAELO</name>
<feature type="transmembrane region" description="Helical" evidence="2">
    <location>
        <begin position="408"/>
        <end position="430"/>
    </location>
</feature>
<feature type="compositionally biased region" description="Low complexity" evidence="1">
    <location>
        <begin position="593"/>
        <end position="617"/>
    </location>
</feature>
<feature type="transmembrane region" description="Helical" evidence="2">
    <location>
        <begin position="305"/>
        <end position="324"/>
    </location>
</feature>
<organism evidence="4 5">
    <name type="scientific">Naegleria lovaniensis</name>
    <name type="common">Amoeba</name>
    <dbReference type="NCBI Taxonomy" id="51637"/>
    <lineage>
        <taxon>Eukaryota</taxon>
        <taxon>Discoba</taxon>
        <taxon>Heterolobosea</taxon>
        <taxon>Tetramitia</taxon>
        <taxon>Eutetramitia</taxon>
        <taxon>Vahlkampfiidae</taxon>
        <taxon>Naegleria</taxon>
    </lineage>
</organism>
<keyword evidence="2" id="KW-0812">Transmembrane</keyword>
<comment type="caution">
    <text evidence="4">The sequence shown here is derived from an EMBL/GenBank/DDBJ whole genome shotgun (WGS) entry which is preliminary data.</text>
</comment>
<feature type="transmembrane region" description="Helical" evidence="2">
    <location>
        <begin position="336"/>
        <end position="361"/>
    </location>
</feature>
<evidence type="ECO:0000313" key="4">
    <source>
        <dbReference type="EMBL" id="KAG2378607.1"/>
    </source>
</evidence>
<dbReference type="AlphaFoldDB" id="A0AA88GFQ1"/>
<accession>A0AA88GFQ1</accession>
<feature type="transmembrane region" description="Helical" evidence="2">
    <location>
        <begin position="373"/>
        <end position="396"/>
    </location>
</feature>
<keyword evidence="5" id="KW-1185">Reference proteome</keyword>
<evidence type="ECO:0000313" key="5">
    <source>
        <dbReference type="Proteomes" id="UP000816034"/>
    </source>
</evidence>
<gene>
    <name evidence="4" type="ORF">C9374_008246</name>
</gene>
<feature type="region of interest" description="Disordered" evidence="1">
    <location>
        <begin position="566"/>
        <end position="617"/>
    </location>
</feature>